<dbReference type="EMBL" id="LIIK01000002">
    <property type="protein sequence ID" value="KQM09598.1"/>
    <property type="molecule type" value="Genomic_DNA"/>
</dbReference>
<dbReference type="Proteomes" id="UP000054172">
    <property type="component" value="Unassembled WGS sequence"/>
</dbReference>
<dbReference type="PATRIC" id="fig|1702214.3.peg.781"/>
<evidence type="ECO:0000313" key="3">
    <source>
        <dbReference type="Proteomes" id="UP000054172"/>
    </source>
</evidence>
<comment type="caution">
    <text evidence="2">The sequence shown here is derived from an EMBL/GenBank/DDBJ whole genome shotgun (WGS) entry which is preliminary data.</text>
</comment>
<evidence type="ECO:0000256" key="1">
    <source>
        <dbReference type="SAM" id="Phobius"/>
    </source>
</evidence>
<evidence type="ECO:0000313" key="2">
    <source>
        <dbReference type="EMBL" id="KQM09598.1"/>
    </source>
</evidence>
<protein>
    <submittedName>
        <fullName evidence="2">Uncharacterized protein</fullName>
    </submittedName>
</protein>
<keyword evidence="1" id="KW-0812">Transmembrane</keyword>
<name>A0A0Q4AZL2_9BACT</name>
<dbReference type="AlphaFoldDB" id="A0A0Q4AZL2"/>
<gene>
    <name evidence="2" type="ORF">AL399_00695</name>
</gene>
<sequence length="118" mass="13152">MSARKSFFRSPIGRFIDTLLLVLIALALLAKICISLNWVGALKPYTAQIHMMLFVLVGVYGLLTGLRLRHRWLGFPVGLAGLFLLVMPAIPTFRYEVWVATGAVVLILLVAVFNPRSR</sequence>
<feature type="transmembrane region" description="Helical" evidence="1">
    <location>
        <begin position="97"/>
        <end position="114"/>
    </location>
</feature>
<feature type="transmembrane region" description="Helical" evidence="1">
    <location>
        <begin position="45"/>
        <end position="63"/>
    </location>
</feature>
<feature type="transmembrane region" description="Helical" evidence="1">
    <location>
        <begin position="72"/>
        <end position="91"/>
    </location>
</feature>
<reference evidence="2" key="1">
    <citation type="submission" date="2015-08" db="EMBL/GenBank/DDBJ databases">
        <title>Candidatus Bacteriodes Periocalifornicus.</title>
        <authorList>
            <person name="McLean J.S."/>
            <person name="Kelley S."/>
        </authorList>
    </citation>
    <scope>NUCLEOTIDE SEQUENCE [LARGE SCALE GENOMIC DNA]</scope>
    <source>
        <strain evidence="2">12B</strain>
    </source>
</reference>
<keyword evidence="3" id="KW-1185">Reference proteome</keyword>
<accession>A0A0Q4AZL2</accession>
<organism evidence="2 3">
    <name type="scientific">Candidatus [Bacteroides] periocalifornicus</name>
    <dbReference type="NCBI Taxonomy" id="1702214"/>
    <lineage>
        <taxon>Bacteria</taxon>
        <taxon>Pseudomonadati</taxon>
        <taxon>Bacteroidota</taxon>
    </lineage>
</organism>
<keyword evidence="1" id="KW-0472">Membrane</keyword>
<keyword evidence="1" id="KW-1133">Transmembrane helix</keyword>
<proteinExistence type="predicted"/>